<dbReference type="AlphaFoldDB" id="A0A9D3UDT1"/>
<dbReference type="PANTHER" id="PTHR47592:SF27">
    <property type="entry name" value="OS08G0421700 PROTEIN"/>
    <property type="match status" value="1"/>
</dbReference>
<dbReference type="PANTHER" id="PTHR47592">
    <property type="entry name" value="PBF68 PROTEIN"/>
    <property type="match status" value="1"/>
</dbReference>
<evidence type="ECO:0000313" key="2">
    <source>
        <dbReference type="Proteomes" id="UP000828251"/>
    </source>
</evidence>
<dbReference type="EMBL" id="JAIQCV010000012">
    <property type="protein sequence ID" value="KAH1038811.1"/>
    <property type="molecule type" value="Genomic_DNA"/>
</dbReference>
<gene>
    <name evidence="1" type="ORF">J1N35_040554</name>
</gene>
<comment type="caution">
    <text evidence="1">The sequence shown here is derived from an EMBL/GenBank/DDBJ whole genome shotgun (WGS) entry which is preliminary data.</text>
</comment>
<name>A0A9D3UDT1_9ROSI</name>
<dbReference type="OrthoDB" id="994161at2759"/>
<evidence type="ECO:0000313" key="1">
    <source>
        <dbReference type="EMBL" id="KAH1038811.1"/>
    </source>
</evidence>
<accession>A0A9D3UDT1</accession>
<dbReference type="Pfam" id="PF14223">
    <property type="entry name" value="Retrotran_gag_2"/>
    <property type="match status" value="1"/>
</dbReference>
<protein>
    <submittedName>
        <fullName evidence="1">Uncharacterized protein</fullName>
    </submittedName>
</protein>
<keyword evidence="2" id="KW-1185">Reference proteome</keyword>
<proteinExistence type="predicted"/>
<sequence>METPTNSINLQFEALVQMQSSIQNSVLLVAAVVSHNKKPTKFSRQNFKTWQQKMLFYFTMLNLAKFLKDDPPIVKEGKVDEVTAFITVEAWRHSNFLCRNYILNGFLDALYEVYSVKKTTKELWPSSDHKYKVKDVGTKKFLVSKFLNLVMVDSKLVVNQVQELQLIIHEILVEGMIISESFQVAVILKKLPPTCNDFKNYLKHKRMEMSVEDLIVRFRIEEDNRGTKKRLNNVAHDNVTRANIVKVKKDFKKGKQP</sequence>
<organism evidence="1 2">
    <name type="scientific">Gossypium stocksii</name>
    <dbReference type="NCBI Taxonomy" id="47602"/>
    <lineage>
        <taxon>Eukaryota</taxon>
        <taxon>Viridiplantae</taxon>
        <taxon>Streptophyta</taxon>
        <taxon>Embryophyta</taxon>
        <taxon>Tracheophyta</taxon>
        <taxon>Spermatophyta</taxon>
        <taxon>Magnoliopsida</taxon>
        <taxon>eudicotyledons</taxon>
        <taxon>Gunneridae</taxon>
        <taxon>Pentapetalae</taxon>
        <taxon>rosids</taxon>
        <taxon>malvids</taxon>
        <taxon>Malvales</taxon>
        <taxon>Malvaceae</taxon>
        <taxon>Malvoideae</taxon>
        <taxon>Gossypium</taxon>
    </lineage>
</organism>
<dbReference type="Proteomes" id="UP000828251">
    <property type="component" value="Unassembled WGS sequence"/>
</dbReference>
<reference evidence="1 2" key="1">
    <citation type="journal article" date="2021" name="Plant Biotechnol. J.">
        <title>Multi-omics assisted identification of the key and species-specific regulatory components of drought-tolerant mechanisms in Gossypium stocksii.</title>
        <authorList>
            <person name="Yu D."/>
            <person name="Ke L."/>
            <person name="Zhang D."/>
            <person name="Wu Y."/>
            <person name="Sun Y."/>
            <person name="Mei J."/>
            <person name="Sun J."/>
            <person name="Sun Y."/>
        </authorList>
    </citation>
    <scope>NUCLEOTIDE SEQUENCE [LARGE SCALE GENOMIC DNA]</scope>
    <source>
        <strain evidence="2">cv. E1</strain>
        <tissue evidence="1">Leaf</tissue>
    </source>
</reference>